<dbReference type="PROSITE" id="PS00092">
    <property type="entry name" value="N6_MTASE"/>
    <property type="match status" value="1"/>
</dbReference>
<organism evidence="8 9">
    <name type="scientific">Candidatus Staskawiczbacteria bacterium RIFOXYB1_FULL_37_44</name>
    <dbReference type="NCBI Taxonomy" id="1802223"/>
    <lineage>
        <taxon>Bacteria</taxon>
        <taxon>Candidatus Staskawicziibacteriota</taxon>
    </lineage>
</organism>
<dbReference type="EMBL" id="MHPJ01000022">
    <property type="protein sequence ID" value="OGZ78398.1"/>
    <property type="molecule type" value="Genomic_DNA"/>
</dbReference>
<dbReference type="InterPro" id="IPR002052">
    <property type="entry name" value="DNA_methylase_N6_adenine_CS"/>
</dbReference>
<gene>
    <name evidence="8" type="ORF">A2358_02095</name>
</gene>
<evidence type="ECO:0000259" key="6">
    <source>
        <dbReference type="Pfam" id="PF02384"/>
    </source>
</evidence>
<evidence type="ECO:0000256" key="5">
    <source>
        <dbReference type="ARBA" id="ARBA00047942"/>
    </source>
</evidence>
<dbReference type="GO" id="GO:0003677">
    <property type="term" value="F:DNA binding"/>
    <property type="evidence" value="ECO:0007669"/>
    <property type="project" value="InterPro"/>
</dbReference>
<dbReference type="SUPFAM" id="SSF53335">
    <property type="entry name" value="S-adenosyl-L-methionine-dependent methyltransferases"/>
    <property type="match status" value="1"/>
</dbReference>
<dbReference type="Proteomes" id="UP000178650">
    <property type="component" value="Unassembled WGS sequence"/>
</dbReference>
<proteinExistence type="predicted"/>
<dbReference type="GO" id="GO:0009007">
    <property type="term" value="F:site-specific DNA-methyltransferase (adenine-specific) activity"/>
    <property type="evidence" value="ECO:0007669"/>
    <property type="project" value="UniProtKB-EC"/>
</dbReference>
<evidence type="ECO:0000313" key="8">
    <source>
        <dbReference type="EMBL" id="OGZ78398.1"/>
    </source>
</evidence>
<dbReference type="PRINTS" id="PR00507">
    <property type="entry name" value="N12N6MTFRASE"/>
</dbReference>
<name>A0A1G2IW51_9BACT</name>
<dbReference type="Pfam" id="PF02384">
    <property type="entry name" value="N6_Mtase"/>
    <property type="match status" value="1"/>
</dbReference>
<reference evidence="8 9" key="1">
    <citation type="journal article" date="2016" name="Nat. Commun.">
        <title>Thousands of microbial genomes shed light on interconnected biogeochemical processes in an aquifer system.</title>
        <authorList>
            <person name="Anantharaman K."/>
            <person name="Brown C.T."/>
            <person name="Hug L.A."/>
            <person name="Sharon I."/>
            <person name="Castelle C.J."/>
            <person name="Probst A.J."/>
            <person name="Thomas B.C."/>
            <person name="Singh A."/>
            <person name="Wilkins M.J."/>
            <person name="Karaoz U."/>
            <person name="Brodie E.L."/>
            <person name="Williams K.H."/>
            <person name="Hubbard S.S."/>
            <person name="Banfield J.F."/>
        </authorList>
    </citation>
    <scope>NUCLEOTIDE SEQUENCE [LARGE SCALE GENOMIC DNA]</scope>
</reference>
<evidence type="ECO:0000256" key="3">
    <source>
        <dbReference type="ARBA" id="ARBA00022679"/>
    </source>
</evidence>
<dbReference type="PANTHER" id="PTHR33841:SF1">
    <property type="entry name" value="DNA METHYLTRANSFERASE A"/>
    <property type="match status" value="1"/>
</dbReference>
<evidence type="ECO:0000256" key="1">
    <source>
        <dbReference type="ARBA" id="ARBA00011900"/>
    </source>
</evidence>
<protein>
    <recommendedName>
        <fullName evidence="1">site-specific DNA-methyltransferase (adenine-specific)</fullName>
        <ecNumber evidence="1">2.1.1.72</ecNumber>
    </recommendedName>
</protein>
<comment type="catalytic activity">
    <reaction evidence="5">
        <text>a 2'-deoxyadenosine in DNA + S-adenosyl-L-methionine = an N(6)-methyl-2'-deoxyadenosine in DNA + S-adenosyl-L-homocysteine + H(+)</text>
        <dbReference type="Rhea" id="RHEA:15197"/>
        <dbReference type="Rhea" id="RHEA-COMP:12418"/>
        <dbReference type="Rhea" id="RHEA-COMP:12419"/>
        <dbReference type="ChEBI" id="CHEBI:15378"/>
        <dbReference type="ChEBI" id="CHEBI:57856"/>
        <dbReference type="ChEBI" id="CHEBI:59789"/>
        <dbReference type="ChEBI" id="CHEBI:90615"/>
        <dbReference type="ChEBI" id="CHEBI:90616"/>
        <dbReference type="EC" id="2.1.1.72"/>
    </reaction>
</comment>
<sequence length="532" mass="61551">MENRFERNFIIDNNEAVLNIENAAIFLGISTATVRNWVKSGYLQTIREDAKYLFHRKEVENIKSRIKNGDIEKLNKRANKSKTNKTFIPEEYIQDGVSFNELNSIVNFIKINSVSLLPALLLIALNLLKKEKILLKADIQDIIQKKDLFFTNKEIEGEIKPWILEIESEKIKEEFSFLLDCDIPQQRDVLGFLYQSILHEGEKSQSGSYYTPSNIVNEIIVNYVKKDSKVFDPCCGTGQFLLAFSDVIENPLNIYGIDFDKIAVRIARLNILIKFKNKNFIPNIICKNTLLEVGNYDLFSLKDKSIKDFDIIATNPPWGVHFSGGDLEKLNKFYPEIKSLESFSYFLKKSIDLLSEDGIISFILPESILSVKTHKDIREIILNNSQIIKIVYLNRVFKNVFTPVIRLDIKKCKGIKGSIQICKGDKNYFVKQKRWLNNQDFIFDIHADGVDAKIINKIYQTNHTTLKNRADWALGIVTGDNKKFIIEEAREGFEPIYKGKDVEKFVLNKPMNYIKFLPEKFQQVAPWQVPIF</sequence>
<dbReference type="InterPro" id="IPR029063">
    <property type="entry name" value="SAM-dependent_MTases_sf"/>
</dbReference>
<dbReference type="InterPro" id="IPR003356">
    <property type="entry name" value="DNA_methylase_A-5"/>
</dbReference>
<keyword evidence="2" id="KW-0489">Methyltransferase</keyword>
<dbReference type="Gene3D" id="3.40.50.150">
    <property type="entry name" value="Vaccinia Virus protein VP39"/>
    <property type="match status" value="1"/>
</dbReference>
<dbReference type="AlphaFoldDB" id="A0A1G2IW51"/>
<evidence type="ECO:0000256" key="4">
    <source>
        <dbReference type="ARBA" id="ARBA00022747"/>
    </source>
</evidence>
<dbReference type="InterPro" id="IPR041657">
    <property type="entry name" value="HTH_17"/>
</dbReference>
<dbReference type="Pfam" id="PF12728">
    <property type="entry name" value="HTH_17"/>
    <property type="match status" value="1"/>
</dbReference>
<dbReference type="PANTHER" id="PTHR33841">
    <property type="entry name" value="DNA METHYLTRANSFERASE YEEA-RELATED"/>
    <property type="match status" value="1"/>
</dbReference>
<evidence type="ECO:0000259" key="7">
    <source>
        <dbReference type="Pfam" id="PF12728"/>
    </source>
</evidence>
<dbReference type="CDD" id="cd02440">
    <property type="entry name" value="AdoMet_MTases"/>
    <property type="match status" value="1"/>
</dbReference>
<feature type="domain" description="DNA methylase adenine-specific" evidence="6">
    <location>
        <begin position="186"/>
        <end position="440"/>
    </location>
</feature>
<dbReference type="InterPro" id="IPR050953">
    <property type="entry name" value="N4_N6_ade-DNA_methylase"/>
</dbReference>
<feature type="domain" description="Helix-turn-helix" evidence="7">
    <location>
        <begin position="18"/>
        <end position="60"/>
    </location>
</feature>
<dbReference type="GO" id="GO:0008170">
    <property type="term" value="F:N-methyltransferase activity"/>
    <property type="evidence" value="ECO:0007669"/>
    <property type="project" value="InterPro"/>
</dbReference>
<dbReference type="GO" id="GO:0032259">
    <property type="term" value="P:methylation"/>
    <property type="evidence" value="ECO:0007669"/>
    <property type="project" value="UniProtKB-KW"/>
</dbReference>
<comment type="caution">
    <text evidence="8">The sequence shown here is derived from an EMBL/GenBank/DDBJ whole genome shotgun (WGS) entry which is preliminary data.</text>
</comment>
<accession>A0A1G2IW51</accession>
<dbReference type="GO" id="GO:0009307">
    <property type="term" value="P:DNA restriction-modification system"/>
    <property type="evidence" value="ECO:0007669"/>
    <property type="project" value="UniProtKB-KW"/>
</dbReference>
<evidence type="ECO:0000256" key="2">
    <source>
        <dbReference type="ARBA" id="ARBA00022603"/>
    </source>
</evidence>
<keyword evidence="4" id="KW-0680">Restriction system</keyword>
<dbReference type="STRING" id="1802223.A2358_02095"/>
<keyword evidence="3" id="KW-0808">Transferase</keyword>
<evidence type="ECO:0000313" key="9">
    <source>
        <dbReference type="Proteomes" id="UP000178650"/>
    </source>
</evidence>
<dbReference type="EC" id="2.1.1.72" evidence="1"/>